<dbReference type="InterPro" id="IPR052184">
    <property type="entry name" value="SDR_enzymes"/>
</dbReference>
<accession>A0A9P8T444</accession>
<dbReference type="InterPro" id="IPR002347">
    <property type="entry name" value="SDR_fam"/>
</dbReference>
<dbReference type="Pfam" id="PF00106">
    <property type="entry name" value="adh_short"/>
    <property type="match status" value="1"/>
</dbReference>
<name>A0A9P8T444_9ASCO</name>
<dbReference type="AlphaFoldDB" id="A0A9P8T444"/>
<reference evidence="1" key="1">
    <citation type="journal article" date="2021" name="Open Biol.">
        <title>Shared evolutionary footprints suggest mitochondrial oxidative damage underlies multiple complex I losses in fungi.</title>
        <authorList>
            <person name="Schikora-Tamarit M.A."/>
            <person name="Marcet-Houben M."/>
            <person name="Nosek J."/>
            <person name="Gabaldon T."/>
        </authorList>
    </citation>
    <scope>NUCLEOTIDE SEQUENCE</scope>
    <source>
        <strain evidence="1">NCAIM Y.01608</strain>
    </source>
</reference>
<evidence type="ECO:0000313" key="2">
    <source>
        <dbReference type="Proteomes" id="UP000788993"/>
    </source>
</evidence>
<dbReference type="Proteomes" id="UP000788993">
    <property type="component" value="Unassembled WGS sequence"/>
</dbReference>
<evidence type="ECO:0000313" key="1">
    <source>
        <dbReference type="EMBL" id="KAH3664461.1"/>
    </source>
</evidence>
<comment type="caution">
    <text evidence="1">The sequence shown here is derived from an EMBL/GenBank/DDBJ whole genome shotgun (WGS) entry which is preliminary data.</text>
</comment>
<keyword evidence="2" id="KW-1185">Reference proteome</keyword>
<gene>
    <name evidence="1" type="ORF">OGATHE_003276</name>
</gene>
<organism evidence="1 2">
    <name type="scientific">Ogataea polymorpha</name>
    <dbReference type="NCBI Taxonomy" id="460523"/>
    <lineage>
        <taxon>Eukaryota</taxon>
        <taxon>Fungi</taxon>
        <taxon>Dikarya</taxon>
        <taxon>Ascomycota</taxon>
        <taxon>Saccharomycotina</taxon>
        <taxon>Pichiomycetes</taxon>
        <taxon>Pichiales</taxon>
        <taxon>Pichiaceae</taxon>
        <taxon>Ogataea</taxon>
    </lineage>
</organism>
<sequence>MDKTVYLVVGASRGLGYEIANQLSTKDSNYVITTYRSLETSGQLLSLAEKSNVEAIQLDVAAQYSIDNLPHEIKKFTDSIDIAIINGGIAESFGSVLECSRDAWLQHYTTNALGPILVYQKVHPFMLKKFTRKVFFISCAAGSAQTLMSIPFGAYGQSKAALNHSVKKLSEEQHSNHFTIVAIHPGTLLTENVKQKLEFGDIDVKNKIQFKTVLPALAAEQVLVAIDVLGEQSNGRFVKADDLLDIPF</sequence>
<dbReference type="PANTHER" id="PTHR45458:SF1">
    <property type="entry name" value="SHORT CHAIN DEHYDROGENASE"/>
    <property type="match status" value="1"/>
</dbReference>
<dbReference type="InterPro" id="IPR036291">
    <property type="entry name" value="NAD(P)-bd_dom_sf"/>
</dbReference>
<proteinExistence type="predicted"/>
<protein>
    <submittedName>
        <fullName evidence="1">Uncharacterized protein</fullName>
    </submittedName>
</protein>
<dbReference type="EMBL" id="JAEUBD010001178">
    <property type="protein sequence ID" value="KAH3664461.1"/>
    <property type="molecule type" value="Genomic_DNA"/>
</dbReference>
<dbReference type="GO" id="GO:0016616">
    <property type="term" value="F:oxidoreductase activity, acting on the CH-OH group of donors, NAD or NADP as acceptor"/>
    <property type="evidence" value="ECO:0007669"/>
    <property type="project" value="TreeGrafter"/>
</dbReference>
<reference evidence="1" key="2">
    <citation type="submission" date="2021-01" db="EMBL/GenBank/DDBJ databases">
        <authorList>
            <person name="Schikora-Tamarit M.A."/>
        </authorList>
    </citation>
    <scope>NUCLEOTIDE SEQUENCE</scope>
    <source>
        <strain evidence="1">NCAIM Y.01608</strain>
    </source>
</reference>
<dbReference type="PRINTS" id="PR00081">
    <property type="entry name" value="GDHRDH"/>
</dbReference>
<dbReference type="PANTHER" id="PTHR45458">
    <property type="entry name" value="SHORT-CHAIN DEHYDROGENASE/REDUCTASE SDR"/>
    <property type="match status" value="1"/>
</dbReference>
<dbReference type="SUPFAM" id="SSF51735">
    <property type="entry name" value="NAD(P)-binding Rossmann-fold domains"/>
    <property type="match status" value="1"/>
</dbReference>
<dbReference type="Gene3D" id="3.40.50.720">
    <property type="entry name" value="NAD(P)-binding Rossmann-like Domain"/>
    <property type="match status" value="1"/>
</dbReference>